<dbReference type="EMBL" id="JBHTLP010000002">
    <property type="protein sequence ID" value="MFD1140744.1"/>
    <property type="molecule type" value="Genomic_DNA"/>
</dbReference>
<evidence type="ECO:0000313" key="2">
    <source>
        <dbReference type="Proteomes" id="UP001597116"/>
    </source>
</evidence>
<dbReference type="InterPro" id="IPR036388">
    <property type="entry name" value="WH-like_DNA-bd_sf"/>
</dbReference>
<dbReference type="PROSITE" id="PS51197">
    <property type="entry name" value="HTH_RRF2_2"/>
    <property type="match status" value="1"/>
</dbReference>
<keyword evidence="2" id="KW-1185">Reference proteome</keyword>
<comment type="caution">
    <text evidence="1">The sequence shown here is derived from an EMBL/GenBank/DDBJ whole genome shotgun (WGS) entry which is preliminary data.</text>
</comment>
<reference evidence="2" key="1">
    <citation type="journal article" date="2019" name="Int. J. Syst. Evol. Microbiol.">
        <title>The Global Catalogue of Microorganisms (GCM) 10K type strain sequencing project: providing services to taxonomists for standard genome sequencing and annotation.</title>
        <authorList>
            <consortium name="The Broad Institute Genomics Platform"/>
            <consortium name="The Broad Institute Genome Sequencing Center for Infectious Disease"/>
            <person name="Wu L."/>
            <person name="Ma J."/>
        </authorList>
    </citation>
    <scope>NUCLEOTIDE SEQUENCE [LARGE SCALE GENOMIC DNA]</scope>
    <source>
        <strain evidence="2">CCUG 55608</strain>
    </source>
</reference>
<name>A0ABW3QGI1_9BACT</name>
<dbReference type="InterPro" id="IPR000944">
    <property type="entry name" value="Tscrpt_reg_Rrf2"/>
</dbReference>
<accession>A0ABW3QGI1</accession>
<dbReference type="Gene3D" id="1.10.10.10">
    <property type="entry name" value="Winged helix-like DNA-binding domain superfamily/Winged helix DNA-binding domain"/>
    <property type="match status" value="1"/>
</dbReference>
<proteinExistence type="predicted"/>
<dbReference type="PANTHER" id="PTHR33221">
    <property type="entry name" value="WINGED HELIX-TURN-HELIX TRANSCRIPTIONAL REGULATOR, RRF2 FAMILY"/>
    <property type="match status" value="1"/>
</dbReference>
<dbReference type="Proteomes" id="UP001597116">
    <property type="component" value="Unassembled WGS sequence"/>
</dbReference>
<sequence length="136" mass="14985">MNSSRFSIAIHILTLLDRAGDERLSSEYLAGSVNVNPVLIRKEISNLRKKGFVSSKEGKNGGSMLAKPANQILLSEVYEAVRESPLLGKNKNNPNPSCPVGRQINTHLDHLFTDAEKALIAKLHQTTLADFSQQFN</sequence>
<dbReference type="RefSeq" id="WP_265989125.1">
    <property type="nucleotide sequence ID" value="NZ_CP110973.1"/>
</dbReference>
<dbReference type="PANTHER" id="PTHR33221:SF15">
    <property type="entry name" value="HTH-TYPE TRANSCRIPTIONAL REGULATOR YWGB-RELATED"/>
    <property type="match status" value="1"/>
</dbReference>
<organism evidence="1 2">
    <name type="scientific">Larkinella insperata</name>
    <dbReference type="NCBI Taxonomy" id="332158"/>
    <lineage>
        <taxon>Bacteria</taxon>
        <taxon>Pseudomonadati</taxon>
        <taxon>Bacteroidota</taxon>
        <taxon>Cytophagia</taxon>
        <taxon>Cytophagales</taxon>
        <taxon>Spirosomataceae</taxon>
        <taxon>Larkinella</taxon>
    </lineage>
</organism>
<dbReference type="Pfam" id="PF02082">
    <property type="entry name" value="Rrf2"/>
    <property type="match status" value="1"/>
</dbReference>
<gene>
    <name evidence="1" type="ORF">ACFQ4C_06480</name>
</gene>
<dbReference type="InterPro" id="IPR036390">
    <property type="entry name" value="WH_DNA-bd_sf"/>
</dbReference>
<evidence type="ECO:0000313" key="1">
    <source>
        <dbReference type="EMBL" id="MFD1140744.1"/>
    </source>
</evidence>
<protein>
    <submittedName>
        <fullName evidence="1">Rrf2 family transcriptional regulator</fullName>
    </submittedName>
</protein>
<dbReference type="SUPFAM" id="SSF46785">
    <property type="entry name" value="Winged helix' DNA-binding domain"/>
    <property type="match status" value="1"/>
</dbReference>